<evidence type="ECO:0000313" key="4">
    <source>
        <dbReference type="Proteomes" id="UP000193920"/>
    </source>
</evidence>
<organism evidence="3 4">
    <name type="scientific">Neocallimastix californiae</name>
    <dbReference type="NCBI Taxonomy" id="1754190"/>
    <lineage>
        <taxon>Eukaryota</taxon>
        <taxon>Fungi</taxon>
        <taxon>Fungi incertae sedis</taxon>
        <taxon>Chytridiomycota</taxon>
        <taxon>Chytridiomycota incertae sedis</taxon>
        <taxon>Neocallimastigomycetes</taxon>
        <taxon>Neocallimastigales</taxon>
        <taxon>Neocallimastigaceae</taxon>
        <taxon>Neocallimastix</taxon>
    </lineage>
</organism>
<comment type="caution">
    <text evidence="3">The sequence shown here is derived from an EMBL/GenBank/DDBJ whole genome shotgun (WGS) entry which is preliminary data.</text>
</comment>
<dbReference type="AlphaFoldDB" id="A0A1Y2DZW3"/>
<keyword evidence="2" id="KW-0732">Signal</keyword>
<feature type="transmembrane region" description="Helical" evidence="1">
    <location>
        <begin position="188"/>
        <end position="207"/>
    </location>
</feature>
<sequence length="208" mass="23126">MLYRYIIALIFFITTTFCATCGKDIDCLASNAQMTFLGHVISIEKENSTYFSTEVKPLCTLHSTVPNTLIDEEEYKRTVFVDGFGNHAGGSCNANSGIVGDTNIYFVWVNASRIHGQARRFGLYDPCYGAFKFDNQNSQLISNFISTHSSTVPSPMGANCPTLPKPFSSTNPDGSPIFINLDQESYAILRYSFSGFAFIIALFIYYLI</sequence>
<evidence type="ECO:0000256" key="1">
    <source>
        <dbReference type="SAM" id="Phobius"/>
    </source>
</evidence>
<accession>A0A1Y2DZW3</accession>
<keyword evidence="1" id="KW-0812">Transmembrane</keyword>
<gene>
    <name evidence="3" type="ORF">LY90DRAFT_227085</name>
</gene>
<feature type="signal peptide" evidence="2">
    <location>
        <begin position="1"/>
        <end position="18"/>
    </location>
</feature>
<evidence type="ECO:0000313" key="3">
    <source>
        <dbReference type="EMBL" id="ORY64644.1"/>
    </source>
</evidence>
<proteinExistence type="predicted"/>
<protein>
    <submittedName>
        <fullName evidence="3">Uncharacterized protein</fullName>
    </submittedName>
</protein>
<dbReference type="Proteomes" id="UP000193920">
    <property type="component" value="Unassembled WGS sequence"/>
</dbReference>
<keyword evidence="1" id="KW-1133">Transmembrane helix</keyword>
<dbReference type="OrthoDB" id="2139295at2759"/>
<reference evidence="3 4" key="1">
    <citation type="submission" date="2016-08" db="EMBL/GenBank/DDBJ databases">
        <title>A Parts List for Fungal Cellulosomes Revealed by Comparative Genomics.</title>
        <authorList>
            <consortium name="DOE Joint Genome Institute"/>
            <person name="Haitjema C.H."/>
            <person name="Gilmore S.P."/>
            <person name="Henske J.K."/>
            <person name="Solomon K.V."/>
            <person name="De Groot R."/>
            <person name="Kuo A."/>
            <person name="Mondo S.J."/>
            <person name="Salamov A.A."/>
            <person name="Labutti K."/>
            <person name="Zhao Z."/>
            <person name="Chiniquy J."/>
            <person name="Barry K."/>
            <person name="Brewer H.M."/>
            <person name="Purvine S.O."/>
            <person name="Wright A.T."/>
            <person name="Boxma B."/>
            <person name="Van Alen T."/>
            <person name="Hackstein J.H."/>
            <person name="Baker S.E."/>
            <person name="Grigoriev I.V."/>
            <person name="O'Malley M.A."/>
        </authorList>
    </citation>
    <scope>NUCLEOTIDE SEQUENCE [LARGE SCALE GENOMIC DNA]</scope>
    <source>
        <strain evidence="3 4">G1</strain>
    </source>
</reference>
<feature type="chain" id="PRO_5012937583" evidence="2">
    <location>
        <begin position="19"/>
        <end position="208"/>
    </location>
</feature>
<keyword evidence="4" id="KW-1185">Reference proteome</keyword>
<evidence type="ECO:0000256" key="2">
    <source>
        <dbReference type="SAM" id="SignalP"/>
    </source>
</evidence>
<keyword evidence="1" id="KW-0472">Membrane</keyword>
<dbReference type="EMBL" id="MCOG01000053">
    <property type="protein sequence ID" value="ORY64644.1"/>
    <property type="molecule type" value="Genomic_DNA"/>
</dbReference>
<name>A0A1Y2DZW3_9FUNG</name>